<keyword evidence="2" id="KW-0436">Ligase</keyword>
<gene>
    <name evidence="2" type="primary">gatA</name>
    <name evidence="2" type="ORF">NCTC10166_00656</name>
</gene>
<reference evidence="2 3" key="1">
    <citation type="submission" date="2019-01" db="EMBL/GenBank/DDBJ databases">
        <authorList>
            <consortium name="Pathogen Informatics"/>
        </authorList>
    </citation>
    <scope>NUCLEOTIDE SEQUENCE [LARGE SCALE GENOMIC DNA]</scope>
    <source>
        <strain evidence="2 3">NCTC10166</strain>
    </source>
</reference>
<evidence type="ECO:0000259" key="1">
    <source>
        <dbReference type="Pfam" id="PF01425"/>
    </source>
</evidence>
<dbReference type="Pfam" id="PF01425">
    <property type="entry name" value="Amidase"/>
    <property type="match status" value="1"/>
</dbReference>
<evidence type="ECO:0000313" key="2">
    <source>
        <dbReference type="EMBL" id="VEU59677.1"/>
    </source>
</evidence>
<sequence>MINKGNWNKAQIELKNNKNNATSFIFTEKNTQNTGKLKDVVFTIKDVFATKNAPTQASSLFLENFQPNYNATVVEKLLKEGASPVAKVHNDELALGGEGIYSAFGLIYNPLDSKRKVGGSSSGSAATLTENISFSLASDTGDSVRLPASFVGKVGFKPSYGAVSRYGMFAYSSSLDTVSWFAHNVNDIAKIAQVLYGKDEKDLTSKYVDINNIYSKKPLKIGFFDFKVDDYFYNKFNKFIKHLKQKTTVEKVEINETLLNAIKPTYEIISYSEASSNLANLNAIAFGKREQGKNWEDIMIKSRSKHLGKMVQKRMILGSFFLEKNNQEFLFLRAQKIRRLIKNYFDEIHSKYDILIYPCTQSIAPLINEQKTFNYIDTILTASNLAWNPSLTLKLGESPAEQLPFSIAIDAKLYNDQDLLSHSLWIEKEIKEMEQNE</sequence>
<dbReference type="InterPro" id="IPR000120">
    <property type="entry name" value="Amidase"/>
</dbReference>
<keyword evidence="3" id="KW-1185">Reference proteome</keyword>
<organism evidence="2 3">
    <name type="scientific">Mesomycoplasma neurolyticum</name>
    <dbReference type="NCBI Taxonomy" id="2120"/>
    <lineage>
        <taxon>Bacteria</taxon>
        <taxon>Bacillati</taxon>
        <taxon>Mycoplasmatota</taxon>
        <taxon>Mycoplasmoidales</taxon>
        <taxon>Metamycoplasmataceae</taxon>
        <taxon>Mesomycoplasma</taxon>
    </lineage>
</organism>
<feature type="domain" description="Amidase" evidence="1">
    <location>
        <begin position="31"/>
        <end position="420"/>
    </location>
</feature>
<dbReference type="RefSeq" id="WP_129720050.1">
    <property type="nucleotide sequence ID" value="NZ_LR214951.1"/>
</dbReference>
<dbReference type="OrthoDB" id="9811471at2"/>
<dbReference type="PANTHER" id="PTHR11895">
    <property type="entry name" value="TRANSAMIDASE"/>
    <property type="match status" value="1"/>
</dbReference>
<dbReference type="EMBL" id="LR214951">
    <property type="protein sequence ID" value="VEU59677.1"/>
    <property type="molecule type" value="Genomic_DNA"/>
</dbReference>
<evidence type="ECO:0000313" key="3">
    <source>
        <dbReference type="Proteomes" id="UP000289440"/>
    </source>
</evidence>
<dbReference type="NCBIfam" id="NF005517">
    <property type="entry name" value="PRK07139.1"/>
    <property type="match status" value="1"/>
</dbReference>
<dbReference type="AlphaFoldDB" id="A0A449A624"/>
<name>A0A449A624_9BACT</name>
<accession>A0A449A624</accession>
<dbReference type="InterPro" id="IPR036928">
    <property type="entry name" value="AS_sf"/>
</dbReference>
<dbReference type="GO" id="GO:0016740">
    <property type="term" value="F:transferase activity"/>
    <property type="evidence" value="ECO:0007669"/>
    <property type="project" value="UniProtKB-KW"/>
</dbReference>
<keyword evidence="2" id="KW-0808">Transferase</keyword>
<dbReference type="KEGG" id="mnu:NCTC10166_00656"/>
<dbReference type="SUPFAM" id="SSF75304">
    <property type="entry name" value="Amidase signature (AS) enzymes"/>
    <property type="match status" value="1"/>
</dbReference>
<dbReference type="InterPro" id="IPR023631">
    <property type="entry name" value="Amidase_dom"/>
</dbReference>
<dbReference type="EC" id="6.3.5.-" evidence="2"/>
<dbReference type="PANTHER" id="PTHR11895:SF151">
    <property type="entry name" value="GLUTAMYL-TRNA(GLN) AMIDOTRANSFERASE SUBUNIT A"/>
    <property type="match status" value="1"/>
</dbReference>
<dbReference type="Proteomes" id="UP000289440">
    <property type="component" value="Chromosome"/>
</dbReference>
<proteinExistence type="predicted"/>
<dbReference type="Gene3D" id="3.90.1300.10">
    <property type="entry name" value="Amidase signature (AS) domain"/>
    <property type="match status" value="1"/>
</dbReference>
<dbReference type="GO" id="GO:0016874">
    <property type="term" value="F:ligase activity"/>
    <property type="evidence" value="ECO:0007669"/>
    <property type="project" value="UniProtKB-KW"/>
</dbReference>
<protein>
    <submittedName>
        <fullName evidence="2">Aspartyl/glutamyl-tRNA(Asn/Gln) amidotransferase subunit A</fullName>
        <ecNumber evidence="2">6.3.5.-</ecNumber>
    </submittedName>
</protein>